<proteinExistence type="predicted"/>
<evidence type="ECO:0008006" key="3">
    <source>
        <dbReference type="Google" id="ProtNLM"/>
    </source>
</evidence>
<dbReference type="RefSeq" id="WP_078603585.1">
    <property type="nucleotide sequence ID" value="NZ_MPZV01000001.1"/>
</dbReference>
<evidence type="ECO:0000313" key="2">
    <source>
        <dbReference type="Proteomes" id="UP000190787"/>
    </source>
</evidence>
<name>A0ABX3MYZ5_9RHOB</name>
<sequence>MTDPHVDANMLNEAELHAYLDNRLPPEARARVHTKLAADPALAQRLSAMRADRDALRAALSPIHAAPVPARLRVAPPTRPGWTRMAAAFALFAAGLGAGWGLARQDGSAPPTAPLRELAREAQVAHAVYTVEVVHPVEVAARERDHLMAWLTKRLDRKLVAPDLSAQGYSLVGGRLLPADQGPAAQLMYETQAGARLTLYVTALSTGETAFRLTEGADGVASLIWVDRGYGFALSAPLSGTALWPMAEAAYRQLAFSQ</sequence>
<dbReference type="Proteomes" id="UP000190787">
    <property type="component" value="Unassembled WGS sequence"/>
</dbReference>
<evidence type="ECO:0000313" key="1">
    <source>
        <dbReference type="EMBL" id="OOY24929.1"/>
    </source>
</evidence>
<accession>A0ABX3MYZ5</accession>
<organism evidence="1 2">
    <name type="scientific">Thioclava sediminum</name>
    <dbReference type="NCBI Taxonomy" id="1915319"/>
    <lineage>
        <taxon>Bacteria</taxon>
        <taxon>Pseudomonadati</taxon>
        <taxon>Pseudomonadota</taxon>
        <taxon>Alphaproteobacteria</taxon>
        <taxon>Rhodobacterales</taxon>
        <taxon>Paracoccaceae</taxon>
        <taxon>Thioclava</taxon>
    </lineage>
</organism>
<reference evidence="1 2" key="1">
    <citation type="submission" date="2016-11" db="EMBL/GenBank/DDBJ databases">
        <title>A multilocus sequence analysis scheme for characterization of bacteria in the genus Thioclava.</title>
        <authorList>
            <person name="Liu Y."/>
            <person name="Shao Z."/>
        </authorList>
    </citation>
    <scope>NUCLEOTIDE SEQUENCE [LARGE SCALE GENOMIC DNA]</scope>
    <source>
        <strain evidence="1 2">TAW-CT134</strain>
    </source>
</reference>
<comment type="caution">
    <text evidence="1">The sequence shown here is derived from an EMBL/GenBank/DDBJ whole genome shotgun (WGS) entry which is preliminary data.</text>
</comment>
<gene>
    <name evidence="1" type="ORF">BMI91_00345</name>
</gene>
<protein>
    <recommendedName>
        <fullName evidence="3">Anti-sigma factor</fullName>
    </recommendedName>
</protein>
<keyword evidence="2" id="KW-1185">Reference proteome</keyword>
<dbReference type="EMBL" id="MPZV01000001">
    <property type="protein sequence ID" value="OOY24929.1"/>
    <property type="molecule type" value="Genomic_DNA"/>
</dbReference>